<keyword evidence="8 12" id="KW-0457">Lysine biosynthesis</keyword>
<evidence type="ECO:0000256" key="10">
    <source>
        <dbReference type="ARBA" id="ARBA00023270"/>
    </source>
</evidence>
<dbReference type="PIRSF" id="PIRSF001365">
    <property type="entry name" value="DHDPS"/>
    <property type="match status" value="1"/>
</dbReference>
<dbReference type="InterPro" id="IPR005263">
    <property type="entry name" value="DapA"/>
</dbReference>
<dbReference type="PRINTS" id="PR00146">
    <property type="entry name" value="DHPICSNTHASE"/>
</dbReference>
<evidence type="ECO:0000313" key="18">
    <source>
        <dbReference type="Proteomes" id="UP000027170"/>
    </source>
</evidence>
<dbReference type="EMBL" id="JFZV01000005">
    <property type="protein sequence ID" value="KDN14803.1"/>
    <property type="molecule type" value="Genomic_DNA"/>
</dbReference>
<dbReference type="NCBIfam" id="TIGR00674">
    <property type="entry name" value="dapA"/>
    <property type="match status" value="1"/>
</dbReference>
<evidence type="ECO:0000256" key="6">
    <source>
        <dbReference type="ARBA" id="ARBA00022605"/>
    </source>
</evidence>
<dbReference type="GO" id="GO:0008840">
    <property type="term" value="F:4-hydroxy-tetrahydrodipicolinate synthase activity"/>
    <property type="evidence" value="ECO:0007669"/>
    <property type="project" value="UniProtKB-UniRule"/>
</dbReference>
<sequence length="291" mass="31045">MLTGSLVAIVTPMHADGSIDYEQYKQLIDWHIESGTDAIVAVGTTGESATLSVDEHLTVIKTAVQHVAGRVKVIAGTGANNTHEAIYLAQQAQQSGADMTLSVVPYYNKPNQEGIYRHFKTIAEAASIPMILYNVPGRTVVDMQPDTALRLAQIDNIVGIKEATGNISRACYLLKHAPENFAIYSGDDPTAMAFLLCGGHGIISVTANVAPKMFADMCHAALRGDIANARTLNDKLQGLHGDLFCEPSPAPTKWALSKLGKISPVCRLPIIELSPAGQATILAAMQDAELI</sequence>
<evidence type="ECO:0000256" key="9">
    <source>
        <dbReference type="ARBA" id="ARBA00023239"/>
    </source>
</evidence>
<dbReference type="AlphaFoldDB" id="A0A066TRY9"/>
<dbReference type="GO" id="GO:0009089">
    <property type="term" value="P:lysine biosynthetic process via diaminopimelate"/>
    <property type="evidence" value="ECO:0007669"/>
    <property type="project" value="UniProtKB-UniRule"/>
</dbReference>
<dbReference type="InterPro" id="IPR002220">
    <property type="entry name" value="DapA-like"/>
</dbReference>
<dbReference type="InterPro" id="IPR020624">
    <property type="entry name" value="Schiff_base-form_aldolases_CS"/>
</dbReference>
<evidence type="ECO:0000256" key="16">
    <source>
        <dbReference type="PIRSR" id="PIRSR001365-3"/>
    </source>
</evidence>
<comment type="caution">
    <text evidence="12">Was originally thought to be a dihydrodipicolinate synthase (DHDPS), catalyzing the condensation of (S)-aspartate-beta-semialdehyde [(S)-ASA] and pyruvate to dihydrodipicolinate (DHDP). However, it was shown in E.coli that the product of the enzymatic reaction is not dihydrodipicolinate but in fact (4S)-4-hydroxy-2,3,4,5-tetrahydro-(2S)-dipicolinic acid (HTPA), and that the consecutive dehydration reaction leading to DHDP is not spontaneous but catalyzed by DapB.</text>
</comment>
<dbReference type="eggNOG" id="COG0329">
    <property type="taxonomic scope" value="Bacteria"/>
</dbReference>
<proteinExistence type="inferred from homology"/>
<dbReference type="GO" id="GO:0005829">
    <property type="term" value="C:cytosol"/>
    <property type="evidence" value="ECO:0007669"/>
    <property type="project" value="TreeGrafter"/>
</dbReference>
<dbReference type="Proteomes" id="UP000027170">
    <property type="component" value="Unassembled WGS sequence"/>
</dbReference>
<feature type="site" description="L-lysine inhibitor binding" evidence="16">
    <location>
        <position position="84"/>
    </location>
</feature>
<keyword evidence="5 12" id="KW-0963">Cytoplasm</keyword>
<dbReference type="UniPathway" id="UPA00034">
    <property type="reaction ID" value="UER00017"/>
</dbReference>
<feature type="site" description="L-lysine inhibitor binding" evidence="16">
    <location>
        <position position="106"/>
    </location>
</feature>
<dbReference type="OrthoDB" id="9782828at2"/>
<feature type="active site" description="Schiff-base intermediate with substrate" evidence="12 14">
    <location>
        <position position="161"/>
    </location>
</feature>
<dbReference type="PANTHER" id="PTHR12128">
    <property type="entry name" value="DIHYDRODIPICOLINATE SYNTHASE"/>
    <property type="match status" value="1"/>
</dbReference>
<evidence type="ECO:0000256" key="14">
    <source>
        <dbReference type="PIRSR" id="PIRSR001365-1"/>
    </source>
</evidence>
<keyword evidence="10 12" id="KW-0704">Schiff base</keyword>
<accession>A0A066TRY9</accession>
<dbReference type="RefSeq" id="WP_037407757.1">
    <property type="nucleotide sequence ID" value="NZ_JFZV01000005.1"/>
</dbReference>
<evidence type="ECO:0000256" key="8">
    <source>
        <dbReference type="ARBA" id="ARBA00023154"/>
    </source>
</evidence>
<evidence type="ECO:0000256" key="11">
    <source>
        <dbReference type="ARBA" id="ARBA00047836"/>
    </source>
</evidence>
<comment type="catalytic activity">
    <reaction evidence="11 12">
        <text>L-aspartate 4-semialdehyde + pyruvate = (2S,4S)-4-hydroxy-2,3,4,5-tetrahydrodipicolinate + H2O + H(+)</text>
        <dbReference type="Rhea" id="RHEA:34171"/>
        <dbReference type="ChEBI" id="CHEBI:15361"/>
        <dbReference type="ChEBI" id="CHEBI:15377"/>
        <dbReference type="ChEBI" id="CHEBI:15378"/>
        <dbReference type="ChEBI" id="CHEBI:67139"/>
        <dbReference type="ChEBI" id="CHEBI:537519"/>
        <dbReference type="EC" id="4.3.3.7"/>
    </reaction>
</comment>
<feature type="binding site" evidence="12 15">
    <location>
        <position position="203"/>
    </location>
    <ligand>
        <name>pyruvate</name>
        <dbReference type="ChEBI" id="CHEBI:15361"/>
    </ligand>
</feature>
<keyword evidence="6 12" id="KW-0028">Amino-acid biosynthesis</keyword>
<evidence type="ECO:0000256" key="12">
    <source>
        <dbReference type="HAMAP-Rule" id="MF_00418"/>
    </source>
</evidence>
<feature type="site" description="Part of a proton relay during catalysis" evidence="12 16">
    <location>
        <position position="44"/>
    </location>
</feature>
<evidence type="ECO:0000256" key="13">
    <source>
        <dbReference type="PIRNR" id="PIRNR001365"/>
    </source>
</evidence>
<evidence type="ECO:0000256" key="2">
    <source>
        <dbReference type="ARBA" id="ARBA00005120"/>
    </source>
</evidence>
<feature type="active site" description="Proton donor/acceptor" evidence="12 14">
    <location>
        <position position="133"/>
    </location>
</feature>
<evidence type="ECO:0000256" key="3">
    <source>
        <dbReference type="ARBA" id="ARBA00007592"/>
    </source>
</evidence>
<comment type="subcellular location">
    <subcellularLocation>
        <location evidence="12">Cytoplasm</location>
    </subcellularLocation>
</comment>
<comment type="subunit">
    <text evidence="12">Homotetramer; dimer of dimers.</text>
</comment>
<feature type="binding site" evidence="12 15">
    <location>
        <position position="45"/>
    </location>
    <ligand>
        <name>pyruvate</name>
        <dbReference type="ChEBI" id="CHEBI:15361"/>
    </ligand>
</feature>
<evidence type="ECO:0000256" key="4">
    <source>
        <dbReference type="ARBA" id="ARBA00012086"/>
    </source>
</evidence>
<dbReference type="Gene3D" id="3.20.20.70">
    <property type="entry name" value="Aldolase class I"/>
    <property type="match status" value="1"/>
</dbReference>
<feature type="site" description="L-lysine inhibitor binding; via carbonyl oxygen" evidence="16">
    <location>
        <position position="49"/>
    </location>
</feature>
<feature type="site" description="L-lysine inhibitor binding" evidence="16">
    <location>
        <position position="80"/>
    </location>
</feature>
<protein>
    <recommendedName>
        <fullName evidence="4 12">4-hydroxy-tetrahydrodipicolinate synthase</fullName>
        <shortName evidence="12">HTPA synthase</shortName>
        <ecNumber evidence="4 12">4.3.3.7</ecNumber>
    </recommendedName>
</protein>
<dbReference type="CDD" id="cd00950">
    <property type="entry name" value="DHDPS"/>
    <property type="match status" value="1"/>
</dbReference>
<evidence type="ECO:0000313" key="17">
    <source>
        <dbReference type="EMBL" id="KDN14803.1"/>
    </source>
</evidence>
<dbReference type="GO" id="GO:0019877">
    <property type="term" value="P:diaminopimelate biosynthetic process"/>
    <property type="evidence" value="ECO:0007669"/>
    <property type="project" value="UniProtKB-UniRule"/>
</dbReference>
<dbReference type="SMART" id="SM01130">
    <property type="entry name" value="DHDPS"/>
    <property type="match status" value="1"/>
</dbReference>
<keyword evidence="7 12" id="KW-0220">Diaminopimelate biosynthesis</keyword>
<dbReference type="InterPro" id="IPR020625">
    <property type="entry name" value="Schiff_base-form_aldolases_AS"/>
</dbReference>
<evidence type="ECO:0000256" key="1">
    <source>
        <dbReference type="ARBA" id="ARBA00003294"/>
    </source>
</evidence>
<organism evidence="17 18">
    <name type="scientific">Snodgrassella communis</name>
    <dbReference type="NCBI Taxonomy" id="2946699"/>
    <lineage>
        <taxon>Bacteria</taxon>
        <taxon>Pseudomonadati</taxon>
        <taxon>Pseudomonadota</taxon>
        <taxon>Betaproteobacteria</taxon>
        <taxon>Neisseriales</taxon>
        <taxon>Neisseriaceae</taxon>
        <taxon>Snodgrassella</taxon>
    </lineage>
</organism>
<dbReference type="Pfam" id="PF00701">
    <property type="entry name" value="DHDPS"/>
    <property type="match status" value="1"/>
</dbReference>
<dbReference type="InterPro" id="IPR013785">
    <property type="entry name" value="Aldolase_TIM"/>
</dbReference>
<keyword evidence="9 12" id="KW-0456">Lyase</keyword>
<dbReference type="SUPFAM" id="SSF51569">
    <property type="entry name" value="Aldolase"/>
    <property type="match status" value="1"/>
</dbReference>
<comment type="caution">
    <text evidence="17">The sequence shown here is derived from an EMBL/GenBank/DDBJ whole genome shotgun (WGS) entry which is preliminary data.</text>
</comment>
<name>A0A066TRY9_9NEIS</name>
<gene>
    <name evidence="12" type="primary">dapA</name>
    <name evidence="17" type="ORF">SALWKB29_1262</name>
</gene>
<feature type="site" description="Part of a proton relay during catalysis" evidence="12 16">
    <location>
        <position position="107"/>
    </location>
</feature>
<evidence type="ECO:0000256" key="7">
    <source>
        <dbReference type="ARBA" id="ARBA00022915"/>
    </source>
</evidence>
<comment type="similarity">
    <text evidence="3 12 13">Belongs to the DapA family.</text>
</comment>
<comment type="function">
    <text evidence="1 12">Catalyzes the condensation of (S)-aspartate-beta-semialdehyde [(S)-ASA] and pyruvate to 4-hydroxy-tetrahydrodipicolinate (HTPA).</text>
</comment>
<dbReference type="PROSITE" id="PS00666">
    <property type="entry name" value="DHDPS_2"/>
    <property type="match status" value="1"/>
</dbReference>
<evidence type="ECO:0000256" key="15">
    <source>
        <dbReference type="PIRSR" id="PIRSR001365-2"/>
    </source>
</evidence>
<dbReference type="EC" id="4.3.3.7" evidence="4 12"/>
<dbReference type="PANTHER" id="PTHR12128:SF66">
    <property type="entry name" value="4-HYDROXY-2-OXOGLUTARATE ALDOLASE, MITOCHONDRIAL"/>
    <property type="match status" value="1"/>
</dbReference>
<keyword evidence="18" id="KW-1185">Reference proteome</keyword>
<dbReference type="PROSITE" id="PS00665">
    <property type="entry name" value="DHDPS_1"/>
    <property type="match status" value="1"/>
</dbReference>
<dbReference type="HAMAP" id="MF_00418">
    <property type="entry name" value="DapA"/>
    <property type="match status" value="1"/>
</dbReference>
<comment type="pathway">
    <text evidence="2 12">Amino-acid biosynthesis; L-lysine biosynthesis via DAP pathway; (S)-tetrahydrodipicolinate from L-aspartate: step 3/4.</text>
</comment>
<evidence type="ECO:0000256" key="5">
    <source>
        <dbReference type="ARBA" id="ARBA00022490"/>
    </source>
</evidence>
<reference evidence="17 18" key="1">
    <citation type="submission" date="2014-03" db="EMBL/GenBank/DDBJ databases">
        <title>The genomes of two eusocial bee gut symbionts.</title>
        <authorList>
            <person name="Kwong W.K."/>
            <person name="Engel P."/>
            <person name="Koch H."/>
            <person name="Moran N.A."/>
        </authorList>
    </citation>
    <scope>NUCLEOTIDE SEQUENCE [LARGE SCALE GENOMIC DNA]</scope>
    <source>
        <strain evidence="18">wkB29</strain>
    </source>
</reference>